<comment type="cofactor">
    <cofactor evidence="1">
        <name>FAD</name>
        <dbReference type="ChEBI" id="CHEBI:57692"/>
    </cofactor>
</comment>
<name>A0A0D1ZQW6_EXOME</name>
<proteinExistence type="predicted"/>
<gene>
    <name evidence="6" type="ORF">PV10_00777</name>
</gene>
<dbReference type="Gene3D" id="3.50.50.60">
    <property type="entry name" value="FAD/NAD(P)-binding domain"/>
    <property type="match status" value="1"/>
</dbReference>
<dbReference type="Pfam" id="PF01494">
    <property type="entry name" value="FAD_binding_3"/>
    <property type="match status" value="1"/>
</dbReference>
<keyword evidence="4" id="KW-0560">Oxidoreductase</keyword>
<evidence type="ECO:0000256" key="1">
    <source>
        <dbReference type="ARBA" id="ARBA00001974"/>
    </source>
</evidence>
<sequence length="593" mass="65822">MGISMFDRYADRDIFSPVLAGANELHERNGPDQATIPVLIVGGGPTGLLQAYLLSRFGVKCVIIERYAERLGAPKAHALSPRTLEICRQHHLDVKRLRSLGTKRADAFWVNFVTNLSGKSVGRLPYERMDVGVLEHTPEMIHNIPQPEFERILTQELSHEANVDIRKGVSFVSLDQRDGNVLTTVEETATGHTFQISSKYVIACDGANSKVRNALGIESDGEDSYETMMTIHFNADLRPIVGDRVGMLHWIMDPSAAGFIIAYDLSGNAVLIGNFDTDRYPVEIWNQDLCRKFVGDALGVEAPVEILSYRPWLLSRKVAKAYRSGNVFLAGDAAHSFPPTGGLGLNSGLGDVHNLAYKIAFVLRGEARDSLLDTYDAERRHVAIVNSVQSVKNGKKIFGLLKTLGMGDDLVQARQNLHASLEDPNKKRQIDQGVEDQREHFDNLELHIGYVYGSKTIPPHASKYEAKFVVGARLPHAWIKFNQDTMLRPVDTSYIEEFSPEERSLRRYSSLDLCDHVKFTIIGDFEVSGCKTYRHGIDFEALGSPGNEWLHKSGLSAGGGLLLRPDQHILMLIRPGDTVQDIQSTLNGHLGVC</sequence>
<dbReference type="PANTHER" id="PTHR43004">
    <property type="entry name" value="TRK SYSTEM POTASSIUM UPTAKE PROTEIN"/>
    <property type="match status" value="1"/>
</dbReference>
<reference evidence="6 7" key="1">
    <citation type="submission" date="2015-01" db="EMBL/GenBank/DDBJ databases">
        <title>The Genome Sequence of Exophiala mesophila CBS40295.</title>
        <authorList>
            <consortium name="The Broad Institute Genomics Platform"/>
            <person name="Cuomo C."/>
            <person name="de Hoog S."/>
            <person name="Gorbushina A."/>
            <person name="Stielow B."/>
            <person name="Teixiera M."/>
            <person name="Abouelleil A."/>
            <person name="Chapman S.B."/>
            <person name="Priest M."/>
            <person name="Young S.K."/>
            <person name="Wortman J."/>
            <person name="Nusbaum C."/>
            <person name="Birren B."/>
        </authorList>
    </citation>
    <scope>NUCLEOTIDE SEQUENCE [LARGE SCALE GENOMIC DNA]</scope>
    <source>
        <strain evidence="6 7">CBS 40295</strain>
    </source>
</reference>
<evidence type="ECO:0000256" key="2">
    <source>
        <dbReference type="ARBA" id="ARBA00022630"/>
    </source>
</evidence>
<dbReference type="PANTHER" id="PTHR43004:SF19">
    <property type="entry name" value="BINDING MONOOXYGENASE, PUTATIVE (JCVI)-RELATED"/>
    <property type="match status" value="1"/>
</dbReference>
<dbReference type="GO" id="GO:0071949">
    <property type="term" value="F:FAD binding"/>
    <property type="evidence" value="ECO:0007669"/>
    <property type="project" value="InterPro"/>
</dbReference>
<evidence type="ECO:0000313" key="7">
    <source>
        <dbReference type="Proteomes" id="UP000054302"/>
    </source>
</evidence>
<dbReference type="Gene3D" id="3.40.30.120">
    <property type="match status" value="1"/>
</dbReference>
<dbReference type="GO" id="GO:0016709">
    <property type="term" value="F:oxidoreductase activity, acting on paired donors, with incorporation or reduction of molecular oxygen, NAD(P)H as one donor, and incorporation of one atom of oxygen"/>
    <property type="evidence" value="ECO:0007669"/>
    <property type="project" value="UniProtKB-ARBA"/>
</dbReference>
<dbReference type="RefSeq" id="XP_016228541.1">
    <property type="nucleotide sequence ID" value="XM_016364892.1"/>
</dbReference>
<dbReference type="OrthoDB" id="2690153at2759"/>
<dbReference type="PRINTS" id="PR00420">
    <property type="entry name" value="RNGMNOXGNASE"/>
</dbReference>
<dbReference type="Gene3D" id="3.30.9.10">
    <property type="entry name" value="D-Amino Acid Oxidase, subunit A, domain 2"/>
    <property type="match status" value="1"/>
</dbReference>
<protein>
    <recommendedName>
        <fullName evidence="5">FAD-binding domain-containing protein</fullName>
    </recommendedName>
</protein>
<dbReference type="GeneID" id="27318622"/>
<dbReference type="InterPro" id="IPR050641">
    <property type="entry name" value="RIFMO-like"/>
</dbReference>
<dbReference type="InterPro" id="IPR002938">
    <property type="entry name" value="FAD-bd"/>
</dbReference>
<dbReference type="HOGENOM" id="CLU_009665_14_3_1"/>
<dbReference type="OMA" id="PYERMDP"/>
<evidence type="ECO:0000313" key="6">
    <source>
        <dbReference type="EMBL" id="KIV96967.1"/>
    </source>
</evidence>
<dbReference type="InterPro" id="IPR036188">
    <property type="entry name" value="FAD/NAD-bd_sf"/>
</dbReference>
<evidence type="ECO:0000256" key="3">
    <source>
        <dbReference type="ARBA" id="ARBA00022827"/>
    </source>
</evidence>
<feature type="domain" description="FAD-binding" evidence="5">
    <location>
        <begin position="36"/>
        <end position="383"/>
    </location>
</feature>
<dbReference type="STRING" id="212818.A0A0D1ZQW6"/>
<keyword evidence="2" id="KW-0285">Flavoprotein</keyword>
<dbReference type="AlphaFoldDB" id="A0A0D1ZQW6"/>
<keyword evidence="3" id="KW-0274">FAD</keyword>
<dbReference type="VEuPathDB" id="FungiDB:PV10_00777"/>
<dbReference type="SUPFAM" id="SSF51905">
    <property type="entry name" value="FAD/NAD(P)-binding domain"/>
    <property type="match status" value="1"/>
</dbReference>
<evidence type="ECO:0000259" key="5">
    <source>
        <dbReference type="Pfam" id="PF01494"/>
    </source>
</evidence>
<evidence type="ECO:0000256" key="4">
    <source>
        <dbReference type="ARBA" id="ARBA00023002"/>
    </source>
</evidence>
<dbReference type="EMBL" id="KN847520">
    <property type="protein sequence ID" value="KIV96967.1"/>
    <property type="molecule type" value="Genomic_DNA"/>
</dbReference>
<accession>A0A0D1ZQW6</accession>
<keyword evidence="7" id="KW-1185">Reference proteome</keyword>
<dbReference type="Proteomes" id="UP000054302">
    <property type="component" value="Unassembled WGS sequence"/>
</dbReference>
<organism evidence="6 7">
    <name type="scientific">Exophiala mesophila</name>
    <name type="common">Black yeast-like fungus</name>
    <dbReference type="NCBI Taxonomy" id="212818"/>
    <lineage>
        <taxon>Eukaryota</taxon>
        <taxon>Fungi</taxon>
        <taxon>Dikarya</taxon>
        <taxon>Ascomycota</taxon>
        <taxon>Pezizomycotina</taxon>
        <taxon>Eurotiomycetes</taxon>
        <taxon>Chaetothyriomycetidae</taxon>
        <taxon>Chaetothyriales</taxon>
        <taxon>Herpotrichiellaceae</taxon>
        <taxon>Exophiala</taxon>
    </lineage>
</organism>